<gene>
    <name evidence="2" type="ORF">SAMN05421680_11923</name>
    <name evidence="1" type="ORF">Xmau_03818</name>
</gene>
<dbReference type="AlphaFoldDB" id="A0A1I3V2H1"/>
<reference evidence="3" key="2">
    <citation type="submission" date="2016-10" db="EMBL/GenBank/DDBJ databases">
        <authorList>
            <person name="Varghese N."/>
            <person name="Submissions S."/>
        </authorList>
    </citation>
    <scope>NUCLEOTIDE SEQUENCE [LARGE SCALE GENOMIC DNA]</scope>
    <source>
        <strain evidence="3">DSM 17908</strain>
    </source>
</reference>
<reference evidence="1 4" key="3">
    <citation type="journal article" date="2017" name="Nat. Microbiol.">
        <title>Natural product diversity associated with the nematode symbionts Photorhabdus and Xenorhabdus.</title>
        <authorList>
            <person name="Tobias N.J."/>
            <person name="Wolff H."/>
            <person name="Djahanschiri B."/>
            <person name="Grundmann F."/>
            <person name="Kronenwerth M."/>
            <person name="Shi Y.M."/>
            <person name="Simonyi S."/>
            <person name="Grun P."/>
            <person name="Shapiro-Ilan D."/>
            <person name="Pidot S.J."/>
            <person name="Stinear T.P."/>
            <person name="Ebersberger I."/>
            <person name="Bode H.B."/>
        </authorList>
    </citation>
    <scope>NUCLEOTIDE SEQUENCE [LARGE SCALE GENOMIC DNA]</scope>
    <source>
        <strain evidence="1 4">DSM 17908</strain>
    </source>
</reference>
<dbReference type="RefSeq" id="WP_092512754.1">
    <property type="nucleotide sequence ID" value="NZ_CAWNQB010000013.1"/>
</dbReference>
<protein>
    <submittedName>
        <fullName evidence="2">Uncharacterized protein</fullName>
    </submittedName>
</protein>
<dbReference type="Proteomes" id="UP000224607">
    <property type="component" value="Unassembled WGS sequence"/>
</dbReference>
<evidence type="ECO:0000313" key="3">
    <source>
        <dbReference type="Proteomes" id="UP000198919"/>
    </source>
</evidence>
<organism evidence="2 3">
    <name type="scientific">Xenorhabdus mauleonii</name>
    <dbReference type="NCBI Taxonomy" id="351675"/>
    <lineage>
        <taxon>Bacteria</taxon>
        <taxon>Pseudomonadati</taxon>
        <taxon>Pseudomonadota</taxon>
        <taxon>Gammaproteobacteria</taxon>
        <taxon>Enterobacterales</taxon>
        <taxon>Morganellaceae</taxon>
        <taxon>Xenorhabdus</taxon>
    </lineage>
</organism>
<sequence length="113" mass="13154">MSIKKRKFFNLKNMLIMLALILSYFLFVLPIVYFRLAPIYPLWMAKDVYVKPPEEKNSGVVMSGKDVRKICGLRDVDDLETNADVAVKKNGIFVLCKNDYFDTVYHVRRDLGE</sequence>
<name>A0A1I3V2H1_9GAMM</name>
<evidence type="ECO:0000313" key="1">
    <source>
        <dbReference type="EMBL" id="PHM37601.1"/>
    </source>
</evidence>
<keyword evidence="4" id="KW-1185">Reference proteome</keyword>
<accession>A0A1I3V2H1</accession>
<dbReference type="EMBL" id="FORG01000019">
    <property type="protein sequence ID" value="SFJ89435.1"/>
    <property type="molecule type" value="Genomic_DNA"/>
</dbReference>
<reference evidence="2" key="1">
    <citation type="submission" date="2016-10" db="EMBL/GenBank/DDBJ databases">
        <authorList>
            <person name="de Groot N.N."/>
        </authorList>
    </citation>
    <scope>NUCLEOTIDE SEQUENCE [LARGE SCALE GENOMIC DNA]</scope>
    <source>
        <strain evidence="2">DSM 17908</strain>
    </source>
</reference>
<proteinExistence type="predicted"/>
<evidence type="ECO:0000313" key="4">
    <source>
        <dbReference type="Proteomes" id="UP000224607"/>
    </source>
</evidence>
<evidence type="ECO:0000313" key="2">
    <source>
        <dbReference type="EMBL" id="SFJ89435.1"/>
    </source>
</evidence>
<dbReference type="Proteomes" id="UP000198919">
    <property type="component" value="Unassembled WGS sequence"/>
</dbReference>
<dbReference type="EMBL" id="NITY01000020">
    <property type="protein sequence ID" value="PHM37601.1"/>
    <property type="molecule type" value="Genomic_DNA"/>
</dbReference>